<sequence>MNKNKLSKFELASILGICRSVPIACNQDKNDLLTLIYPILDSDKNFIEYWNNLIESFTIKEFSQTIFAEYSYLDCLNYLENKNMVTFPIPLSYITKNKKETILSYFYMIQKSMEIPRRIYNFEQQMVINKRGLIIVNAGPGTGKTTTACKKAFLLKDEGVIFLSYTNAAVFEDRNRMYEYPGCSSNMSFKSLDKKLAFLTVDSLAGNINGGISSTFDHSIRDAISKVEKRNITTKQRHIIVDEAQDIDDLRAELILALFLTGRFLSLTIFGDPRQRIKENSGKWYYDMWTQVNPNISKIGFIKSHRFKDIKILNLVNDLSRRRPEIHCELQVDGLSNSNNINSFIDNFNTLNTEDDKKLEISNNKAINIYNANNNPNVIEKIANFIKRLNNRGISYSEFMVVGPSLEADNKSSNFSKEISSIFRNQGIPCRISSEGSYQRDGVLFSTIHSIKGKEADYVFIFSINDYPNTFSMIPYEQAESLIYVSHSRARKKIFYILKTNTVNLPRGILLSHVHSSKGTIIKTSSQEDEPEFIYKSVTSLSKCFDFNKLLETNRCILEKKLLDVSFPKMIQDSGPSDFFGILIGVSIQIFSENCLPSVITKFLENDYRIVSDNEYNQIKNKNVFLNGQLHDGELIIKNSFTFEILRIKELEISELTVSDLYLITTIFIFLTSGFNYEYNGEYNNELINYSKNVSKIIEDNFGKVIGTEFRVFNYKIIGSIDLLTENYIIELKTKREINPSDMLQVFIYRSLEEKHYAKTAILINLRRNETFEILSNRDCYYWNYIIDKYVELKDNVDIIKFKCGKERKDNTFQNNTFCVDTEFYPQTSTIFEISILNINDPFRSIIQTVNMNEIDFACKWLKLSSDIFKSSPYIKDIIDIFKDLIVIYNQKPILYYYCCKVDVSWSNFESYDVSNSLKKVCLKSGIFNGFKSVPKLKDYYNNHIDFLEHRQSLSHHTALSDTIMLYEILKLL</sequence>
<dbReference type="InterPro" id="IPR027417">
    <property type="entry name" value="P-loop_NTPase"/>
</dbReference>
<dbReference type="GO" id="GO:0016787">
    <property type="term" value="F:hydrolase activity"/>
    <property type="evidence" value="ECO:0007669"/>
    <property type="project" value="UniProtKB-KW"/>
</dbReference>
<reference evidence="6" key="1">
    <citation type="journal article" date="2020" name="Nature">
        <title>Giant virus diversity and host interactions through global metagenomics.</title>
        <authorList>
            <person name="Schulz F."/>
            <person name="Roux S."/>
            <person name="Paez-Espino D."/>
            <person name="Jungbluth S."/>
            <person name="Walsh D.A."/>
            <person name="Denef V.J."/>
            <person name="McMahon K.D."/>
            <person name="Konstantinidis K.T."/>
            <person name="Eloe-Fadrosh E.A."/>
            <person name="Kyrpides N.C."/>
            <person name="Woyke T."/>
        </authorList>
    </citation>
    <scope>NUCLEOTIDE SEQUENCE</scope>
    <source>
        <strain evidence="6">GVMAG-M-3300010160-4</strain>
    </source>
</reference>
<accession>A0A6C0BBZ7</accession>
<dbReference type="GO" id="GO:0005524">
    <property type="term" value="F:ATP binding"/>
    <property type="evidence" value="ECO:0007669"/>
    <property type="project" value="UniProtKB-KW"/>
</dbReference>
<dbReference type="GO" id="GO:0005634">
    <property type="term" value="C:nucleus"/>
    <property type="evidence" value="ECO:0007669"/>
    <property type="project" value="TreeGrafter"/>
</dbReference>
<dbReference type="Pfam" id="PF13245">
    <property type="entry name" value="AAA_19"/>
    <property type="match status" value="1"/>
</dbReference>
<keyword evidence="2" id="KW-0378">Hydrolase</keyword>
<evidence type="ECO:0000259" key="5">
    <source>
        <dbReference type="Pfam" id="PF13361"/>
    </source>
</evidence>
<dbReference type="GO" id="GO:0000725">
    <property type="term" value="P:recombinational repair"/>
    <property type="evidence" value="ECO:0007669"/>
    <property type="project" value="TreeGrafter"/>
</dbReference>
<dbReference type="EMBL" id="MN739120">
    <property type="protein sequence ID" value="QHS89795.1"/>
    <property type="molecule type" value="Genomic_DNA"/>
</dbReference>
<keyword evidence="1" id="KW-0547">Nucleotide-binding</keyword>
<keyword evidence="4" id="KW-0067">ATP-binding</keyword>
<dbReference type="Pfam" id="PF13361">
    <property type="entry name" value="UvrD_C"/>
    <property type="match status" value="1"/>
</dbReference>
<dbReference type="SUPFAM" id="SSF52540">
    <property type="entry name" value="P-loop containing nucleoside triphosphate hydrolases"/>
    <property type="match status" value="1"/>
</dbReference>
<proteinExistence type="predicted"/>
<dbReference type="AlphaFoldDB" id="A0A6C0BBZ7"/>
<dbReference type="GO" id="GO:0043138">
    <property type="term" value="F:3'-5' DNA helicase activity"/>
    <property type="evidence" value="ECO:0007669"/>
    <property type="project" value="TreeGrafter"/>
</dbReference>
<name>A0A6C0BBZ7_9ZZZZ</name>
<evidence type="ECO:0000256" key="2">
    <source>
        <dbReference type="ARBA" id="ARBA00022801"/>
    </source>
</evidence>
<dbReference type="InterPro" id="IPR012337">
    <property type="entry name" value="RNaseH-like_sf"/>
</dbReference>
<keyword evidence="3" id="KW-0347">Helicase</keyword>
<evidence type="ECO:0000256" key="3">
    <source>
        <dbReference type="ARBA" id="ARBA00022806"/>
    </source>
</evidence>
<dbReference type="InterPro" id="IPR014017">
    <property type="entry name" value="DNA_helicase_UvrD-like_C"/>
</dbReference>
<organism evidence="6">
    <name type="scientific">viral metagenome</name>
    <dbReference type="NCBI Taxonomy" id="1070528"/>
    <lineage>
        <taxon>unclassified sequences</taxon>
        <taxon>metagenomes</taxon>
        <taxon>organismal metagenomes</taxon>
    </lineage>
</organism>
<dbReference type="SUPFAM" id="SSF53098">
    <property type="entry name" value="Ribonuclease H-like"/>
    <property type="match status" value="1"/>
</dbReference>
<evidence type="ECO:0000256" key="1">
    <source>
        <dbReference type="ARBA" id="ARBA00022741"/>
    </source>
</evidence>
<dbReference type="GO" id="GO:0003677">
    <property type="term" value="F:DNA binding"/>
    <property type="evidence" value="ECO:0007669"/>
    <property type="project" value="InterPro"/>
</dbReference>
<dbReference type="Gene3D" id="3.40.50.300">
    <property type="entry name" value="P-loop containing nucleotide triphosphate hydrolases"/>
    <property type="match status" value="2"/>
</dbReference>
<evidence type="ECO:0000313" key="6">
    <source>
        <dbReference type="EMBL" id="QHS89795.1"/>
    </source>
</evidence>
<dbReference type="InterPro" id="IPR000212">
    <property type="entry name" value="DNA_helicase_UvrD/REP"/>
</dbReference>
<dbReference type="PANTHER" id="PTHR11070:SF2">
    <property type="entry name" value="ATP-DEPENDENT DNA HELICASE SRS2"/>
    <property type="match status" value="1"/>
</dbReference>
<protein>
    <recommendedName>
        <fullName evidence="5">UvrD-like helicase C-terminal domain-containing protein</fullName>
    </recommendedName>
</protein>
<feature type="domain" description="UvrD-like helicase C-terminal" evidence="5">
    <location>
        <begin position="417"/>
        <end position="498"/>
    </location>
</feature>
<evidence type="ECO:0000256" key="4">
    <source>
        <dbReference type="ARBA" id="ARBA00022840"/>
    </source>
</evidence>
<dbReference type="PANTHER" id="PTHR11070">
    <property type="entry name" value="UVRD / RECB / PCRA DNA HELICASE FAMILY MEMBER"/>
    <property type="match status" value="1"/>
</dbReference>